<evidence type="ECO:0000313" key="1">
    <source>
        <dbReference type="EMBL" id="CAD7225098.1"/>
    </source>
</evidence>
<organism evidence="1">
    <name type="scientific">Cyprideis torosa</name>
    <dbReference type="NCBI Taxonomy" id="163714"/>
    <lineage>
        <taxon>Eukaryota</taxon>
        <taxon>Metazoa</taxon>
        <taxon>Ecdysozoa</taxon>
        <taxon>Arthropoda</taxon>
        <taxon>Crustacea</taxon>
        <taxon>Oligostraca</taxon>
        <taxon>Ostracoda</taxon>
        <taxon>Podocopa</taxon>
        <taxon>Podocopida</taxon>
        <taxon>Cytherocopina</taxon>
        <taxon>Cytheroidea</taxon>
        <taxon>Cytherideidae</taxon>
        <taxon>Cyprideis</taxon>
    </lineage>
</organism>
<dbReference type="InterPro" id="IPR036265">
    <property type="entry name" value="HIT-like_sf"/>
</dbReference>
<dbReference type="OrthoDB" id="5945460at2759"/>
<gene>
    <name evidence="1" type="ORF">CTOB1V02_LOCUS3045</name>
</gene>
<reference evidence="1" key="1">
    <citation type="submission" date="2020-11" db="EMBL/GenBank/DDBJ databases">
        <authorList>
            <person name="Tran Van P."/>
        </authorList>
    </citation>
    <scope>NUCLEOTIDE SEQUENCE</scope>
</reference>
<sequence>MELLLRLRRCRVLQHFLFFLFFTVCFMFLWICYLSPAQDGSTLIQQARSYQEREKPSSRDLPPLTRFLDLPSRVQIGPLAVLFPVIYELKVQYGHTLHLPRSASESLEAQGIDLKTVHRQEVITVINKFTKTQAIYNPARLLRFSNSTVSSPNSTYLSAYLSDLLNSSLPTCVFCNATKFLSYQDPLADHLKTNMSFCAANTFLFSDVHPMFFPKRHLIIPSTEELYDLLYLVRTFLERQPNQKELYPFSIALDVLPKSGGSQVHFHFQGLHTEGHLHSSLLSAVAGEPKYFPILIRIHEKLGLSEQVGSAVVISPIDPLYPTELLIFSPSYNEDFFEAFRLVLLAHQKIASVPCVSGIFTIVSAAAVSDGLHPSQLSAPSVIGRIMNRGNCMSIKGDVSSFDLFVAADISTEPMALIRNVQMARYLG</sequence>
<dbReference type="SUPFAM" id="SSF54197">
    <property type="entry name" value="HIT-like"/>
    <property type="match status" value="1"/>
</dbReference>
<protein>
    <submittedName>
        <fullName evidence="1">Uncharacterized protein</fullName>
    </submittedName>
</protein>
<dbReference type="EMBL" id="OB660499">
    <property type="protein sequence ID" value="CAD7225098.1"/>
    <property type="molecule type" value="Genomic_DNA"/>
</dbReference>
<dbReference type="AlphaFoldDB" id="A0A7R8ZMQ0"/>
<name>A0A7R8ZMQ0_9CRUS</name>
<proteinExistence type="predicted"/>
<accession>A0A7R8ZMQ0</accession>